<evidence type="ECO:0000259" key="12">
    <source>
        <dbReference type="Pfam" id="PF02799"/>
    </source>
</evidence>
<dbReference type="InterPro" id="IPR022677">
    <property type="entry name" value="NMT_C"/>
</dbReference>
<evidence type="ECO:0000256" key="8">
    <source>
        <dbReference type="RuleBase" id="RU000586"/>
    </source>
</evidence>
<dbReference type="PANTHER" id="PTHR11377">
    <property type="entry name" value="N-MYRISTOYL TRANSFERASE"/>
    <property type="match status" value="1"/>
</dbReference>
<dbReference type="GO" id="GO:0004379">
    <property type="term" value="F:glycylpeptide N-tetradecanoyltransferase activity"/>
    <property type="evidence" value="ECO:0007669"/>
    <property type="project" value="UniProtKB-EC"/>
</dbReference>
<evidence type="ECO:0000256" key="10">
    <source>
        <dbReference type="SAM" id="MobiDB-lite"/>
    </source>
</evidence>
<comment type="catalytic activity">
    <reaction evidence="7 8">
        <text>N-terminal glycyl-[protein] + tetradecanoyl-CoA = N-tetradecanoylglycyl-[protein] + CoA + H(+)</text>
        <dbReference type="Rhea" id="RHEA:15521"/>
        <dbReference type="Rhea" id="RHEA-COMP:12666"/>
        <dbReference type="Rhea" id="RHEA-COMP:12667"/>
        <dbReference type="ChEBI" id="CHEBI:15378"/>
        <dbReference type="ChEBI" id="CHEBI:57287"/>
        <dbReference type="ChEBI" id="CHEBI:57385"/>
        <dbReference type="ChEBI" id="CHEBI:64723"/>
        <dbReference type="ChEBI" id="CHEBI:133050"/>
        <dbReference type="EC" id="2.3.1.97"/>
    </reaction>
</comment>
<name>A0ABR0JY40_9EURO</name>
<keyword evidence="14" id="KW-1185">Reference proteome</keyword>
<protein>
    <recommendedName>
        <fullName evidence="4 8">Glycylpeptide N-tetradecanoyltransferase</fullName>
        <ecNumber evidence="3 8">2.3.1.97</ecNumber>
    </recommendedName>
</protein>
<comment type="similarity">
    <text evidence="2 9">Belongs to the NMT family.</text>
</comment>
<organism evidence="13 14">
    <name type="scientific">Lithohypha guttulata</name>
    <dbReference type="NCBI Taxonomy" id="1690604"/>
    <lineage>
        <taxon>Eukaryota</taxon>
        <taxon>Fungi</taxon>
        <taxon>Dikarya</taxon>
        <taxon>Ascomycota</taxon>
        <taxon>Pezizomycotina</taxon>
        <taxon>Eurotiomycetes</taxon>
        <taxon>Chaetothyriomycetidae</taxon>
        <taxon>Chaetothyriales</taxon>
        <taxon>Trichomeriaceae</taxon>
        <taxon>Lithohypha</taxon>
    </lineage>
</organism>
<dbReference type="Pfam" id="PF01233">
    <property type="entry name" value="NMT"/>
    <property type="match status" value="1"/>
</dbReference>
<feature type="domain" description="Glycylpeptide N-tetradecanoyltransferase N-terminal" evidence="11">
    <location>
        <begin position="158"/>
        <end position="314"/>
    </location>
</feature>
<dbReference type="InterPro" id="IPR022676">
    <property type="entry name" value="NMT_N"/>
</dbReference>
<dbReference type="Proteomes" id="UP001345013">
    <property type="component" value="Unassembled WGS sequence"/>
</dbReference>
<dbReference type="InterPro" id="IPR022678">
    <property type="entry name" value="NMT_CS"/>
</dbReference>
<evidence type="ECO:0000256" key="9">
    <source>
        <dbReference type="RuleBase" id="RU004178"/>
    </source>
</evidence>
<feature type="domain" description="Glycylpeptide N-tetradecanoyltransferase C-terminal" evidence="12">
    <location>
        <begin position="328"/>
        <end position="544"/>
    </location>
</feature>
<evidence type="ECO:0000256" key="6">
    <source>
        <dbReference type="ARBA" id="ARBA00023315"/>
    </source>
</evidence>
<proteinExistence type="inferred from homology"/>
<feature type="compositionally biased region" description="Basic residues" evidence="10">
    <location>
        <begin position="45"/>
        <end position="55"/>
    </location>
</feature>
<reference evidence="13 14" key="1">
    <citation type="submission" date="2023-08" db="EMBL/GenBank/DDBJ databases">
        <title>Black Yeasts Isolated from many extreme environments.</title>
        <authorList>
            <person name="Coleine C."/>
            <person name="Stajich J.E."/>
            <person name="Selbmann L."/>
        </authorList>
    </citation>
    <scope>NUCLEOTIDE SEQUENCE [LARGE SCALE GENOMIC DNA]</scope>
    <source>
        <strain evidence="13 14">CCFEE 5885</strain>
    </source>
</reference>
<evidence type="ECO:0000259" key="11">
    <source>
        <dbReference type="Pfam" id="PF01233"/>
    </source>
</evidence>
<evidence type="ECO:0000256" key="1">
    <source>
        <dbReference type="ARBA" id="ARBA00003900"/>
    </source>
</evidence>
<evidence type="ECO:0000256" key="5">
    <source>
        <dbReference type="ARBA" id="ARBA00022679"/>
    </source>
</evidence>
<dbReference type="Pfam" id="PF02799">
    <property type="entry name" value="NMT_C"/>
    <property type="match status" value="1"/>
</dbReference>
<evidence type="ECO:0000256" key="7">
    <source>
        <dbReference type="ARBA" id="ARBA00048276"/>
    </source>
</evidence>
<dbReference type="EC" id="2.3.1.97" evidence="3 8"/>
<dbReference type="InterPro" id="IPR000903">
    <property type="entry name" value="NMT"/>
</dbReference>
<evidence type="ECO:0000256" key="3">
    <source>
        <dbReference type="ARBA" id="ARBA00012923"/>
    </source>
</evidence>
<gene>
    <name evidence="13" type="primary">NMT1</name>
    <name evidence="13" type="ORF">LTR24_009078</name>
</gene>
<accession>A0ABR0JY40</accession>
<evidence type="ECO:0000313" key="13">
    <source>
        <dbReference type="EMBL" id="KAK5079650.1"/>
    </source>
</evidence>
<evidence type="ECO:0000313" key="14">
    <source>
        <dbReference type="Proteomes" id="UP001345013"/>
    </source>
</evidence>
<evidence type="ECO:0000256" key="4">
    <source>
        <dbReference type="ARBA" id="ARBA00022240"/>
    </source>
</evidence>
<dbReference type="Gene3D" id="3.40.630.30">
    <property type="match status" value="2"/>
</dbReference>
<feature type="region of interest" description="Disordered" evidence="10">
    <location>
        <begin position="1"/>
        <end position="82"/>
    </location>
</feature>
<dbReference type="PROSITE" id="PS00976">
    <property type="entry name" value="NMT_2"/>
    <property type="match status" value="1"/>
</dbReference>
<comment type="function">
    <text evidence="1 8">Adds a myristoyl group to the N-terminal glycine residue of certain cellular proteins.</text>
</comment>
<dbReference type="EMBL" id="JAVRRG010000180">
    <property type="protein sequence ID" value="KAK5079650.1"/>
    <property type="molecule type" value="Genomic_DNA"/>
</dbReference>
<comment type="caution">
    <text evidence="13">The sequence shown here is derived from an EMBL/GenBank/DDBJ whole genome shotgun (WGS) entry which is preliminary data.</text>
</comment>
<sequence length="546" mass="61029">MAASHPTPGSAMKAVAESESEGEETKEQTAEAEETAESSTSAAGGKKKKKSKKAKVASALGLDADSSKPAARMSDKNIETLLNNNPALKGELASAPPGKSAKDVLKNMSLDELLTGMSLTGKNQKDMASFKFWQTQPVPRLDESQAERAKLPDGPIKEVTPDQVPQTPAPLPEGYEWVELDLTDDEELKEVHNLLNLHYVEDDNAAFRFSYSKSFLDWALKAPGWRKSWHVGVRAKGKSRVLVASIFGIPTRLRVRDKPVEVVEINYLCVHKKLRAKRLTPVLIKEITRRCNLEGIYQAIYTGGSILPTPVSTCRYFHRPLQWMKLYEVGFSPLPPKMTPSMMVKRNRVPEKTKTPGWREMEEKDIDNVSSLLSKYLKRFDLIQDFTREEVEHWFLNRIQDQADRVVWTYVVDDGSGSLSDMASFYDLESTILGEAGQKHPKIKAAYSYYYASTTALEEGEKGFKDRLKGLMEDCLVEAKNAGFDVFNALTLLDNPLILDDLKFGAGDGFLHYYLYNWRTGPIKGGVDKHNVPDVNARGGVGMVML</sequence>
<dbReference type="PANTHER" id="PTHR11377:SF5">
    <property type="entry name" value="GLYCYLPEPTIDE N-TETRADECANOYLTRANSFERASE"/>
    <property type="match status" value="1"/>
</dbReference>
<dbReference type="InterPro" id="IPR016181">
    <property type="entry name" value="Acyl_CoA_acyltransferase"/>
</dbReference>
<keyword evidence="5 8" id="KW-0808">Transferase</keyword>
<dbReference type="SUPFAM" id="SSF55729">
    <property type="entry name" value="Acyl-CoA N-acyltransferases (Nat)"/>
    <property type="match status" value="2"/>
</dbReference>
<evidence type="ECO:0000256" key="2">
    <source>
        <dbReference type="ARBA" id="ARBA00009469"/>
    </source>
</evidence>
<dbReference type="PIRSF" id="PIRSF015892">
    <property type="entry name" value="N-myristl_transf"/>
    <property type="match status" value="1"/>
</dbReference>
<keyword evidence="6 8" id="KW-0012">Acyltransferase</keyword>